<name>A0A225MGJ1_9BURK</name>
<dbReference type="Gene3D" id="1.10.10.10">
    <property type="entry name" value="Winged helix-like DNA-binding domain superfamily/Winged helix DNA-binding domain"/>
    <property type="match status" value="1"/>
</dbReference>
<dbReference type="GO" id="GO:0003700">
    <property type="term" value="F:DNA-binding transcription factor activity"/>
    <property type="evidence" value="ECO:0007669"/>
    <property type="project" value="InterPro"/>
</dbReference>
<dbReference type="PROSITE" id="PS50995">
    <property type="entry name" value="HTH_MARR_2"/>
    <property type="match status" value="1"/>
</dbReference>
<dbReference type="PANTHER" id="PTHR33164:SF101">
    <property type="entry name" value="TRANSCRIPTIONAL REPRESSOR MPRA"/>
    <property type="match status" value="1"/>
</dbReference>
<dbReference type="SMART" id="SM00347">
    <property type="entry name" value="HTH_MARR"/>
    <property type="match status" value="1"/>
</dbReference>
<protein>
    <submittedName>
        <fullName evidence="2">MarR family transcriptional regulator</fullName>
    </submittedName>
</protein>
<evidence type="ECO:0000313" key="2">
    <source>
        <dbReference type="EMBL" id="OWT60384.1"/>
    </source>
</evidence>
<dbReference type="InterPro" id="IPR036388">
    <property type="entry name" value="WH-like_DNA-bd_sf"/>
</dbReference>
<comment type="caution">
    <text evidence="2">The sequence shown here is derived from an EMBL/GenBank/DDBJ whole genome shotgun (WGS) entry which is preliminary data.</text>
</comment>
<dbReference type="EMBL" id="NJIH01000006">
    <property type="protein sequence ID" value="OWT60384.1"/>
    <property type="molecule type" value="Genomic_DNA"/>
</dbReference>
<accession>A0A225MGJ1</accession>
<dbReference type="InterPro" id="IPR036390">
    <property type="entry name" value="WH_DNA-bd_sf"/>
</dbReference>
<gene>
    <name evidence="2" type="ORF">CEY11_10690</name>
</gene>
<dbReference type="InterPro" id="IPR039422">
    <property type="entry name" value="MarR/SlyA-like"/>
</dbReference>
<dbReference type="InterPro" id="IPR000835">
    <property type="entry name" value="HTH_MarR-typ"/>
</dbReference>
<dbReference type="RefSeq" id="WP_088603642.1">
    <property type="nucleotide sequence ID" value="NZ_NJIH01000006.1"/>
</dbReference>
<dbReference type="OrthoDB" id="32523at2"/>
<reference evidence="3" key="1">
    <citation type="submission" date="2017-06" db="EMBL/GenBank/DDBJ databases">
        <title>Herbaspirillum phytohormonus sp. nov., isolated from the root nodule of Robinia pseudoacacia in lead-zinc mine.</title>
        <authorList>
            <person name="Fan M."/>
            <person name="Lin Y."/>
        </authorList>
    </citation>
    <scope>NUCLEOTIDE SEQUENCE [LARGE SCALE GENOMIC DNA]</scope>
    <source>
        <strain evidence="3">SC-089</strain>
    </source>
</reference>
<feature type="domain" description="HTH marR-type" evidence="1">
    <location>
        <begin position="22"/>
        <end position="156"/>
    </location>
</feature>
<keyword evidence="3" id="KW-1185">Reference proteome</keyword>
<proteinExistence type="predicted"/>
<dbReference type="Pfam" id="PF01047">
    <property type="entry name" value="MarR"/>
    <property type="match status" value="1"/>
</dbReference>
<sequence>MSSFESRIDQFCQAHPEAPREDILATRLLFRTTQLLRAHIDRALAAYELNMSQYLVLSLLSTDKSDPSSPSELSHTLDATRTQMTRFLDSLQSRGLVRRIASEQDRRSLELELTPAGRELLRKAVPAVHRAYRQAWSVLDGGERDQASRNLQRLHANLQQLEK</sequence>
<dbReference type="SUPFAM" id="SSF46785">
    <property type="entry name" value="Winged helix' DNA-binding domain"/>
    <property type="match status" value="1"/>
</dbReference>
<dbReference type="AlphaFoldDB" id="A0A225MGJ1"/>
<dbReference type="Proteomes" id="UP000214603">
    <property type="component" value="Unassembled WGS sequence"/>
</dbReference>
<organism evidence="2 3">
    <name type="scientific">Candidimonas nitroreducens</name>
    <dbReference type="NCBI Taxonomy" id="683354"/>
    <lineage>
        <taxon>Bacteria</taxon>
        <taxon>Pseudomonadati</taxon>
        <taxon>Pseudomonadota</taxon>
        <taxon>Betaproteobacteria</taxon>
        <taxon>Burkholderiales</taxon>
        <taxon>Alcaligenaceae</taxon>
        <taxon>Candidimonas</taxon>
    </lineage>
</organism>
<dbReference type="PANTHER" id="PTHR33164">
    <property type="entry name" value="TRANSCRIPTIONAL REGULATOR, MARR FAMILY"/>
    <property type="match status" value="1"/>
</dbReference>
<evidence type="ECO:0000259" key="1">
    <source>
        <dbReference type="PROSITE" id="PS50995"/>
    </source>
</evidence>
<dbReference type="PRINTS" id="PR00598">
    <property type="entry name" value="HTHMARR"/>
</dbReference>
<evidence type="ECO:0000313" key="3">
    <source>
        <dbReference type="Proteomes" id="UP000214603"/>
    </source>
</evidence>
<dbReference type="GO" id="GO:0006950">
    <property type="term" value="P:response to stress"/>
    <property type="evidence" value="ECO:0007669"/>
    <property type="project" value="TreeGrafter"/>
</dbReference>